<keyword evidence="7" id="KW-0521">NADP</keyword>
<accession>A0A1I5SLM4</accession>
<dbReference type="NCBIfam" id="TIGR00737">
    <property type="entry name" value="nifR3_yhdG"/>
    <property type="match status" value="1"/>
</dbReference>
<keyword evidence="3" id="KW-0820">tRNA-binding</keyword>
<dbReference type="GO" id="GO:0050660">
    <property type="term" value="F:flavin adenine dinucleotide binding"/>
    <property type="evidence" value="ECO:0007669"/>
    <property type="project" value="InterPro"/>
</dbReference>
<protein>
    <recommendedName>
        <fullName evidence="12">tRNA-dihydrouridine synthase</fullName>
        <ecNumber evidence="12">1.3.1.-</ecNumber>
    </recommendedName>
</protein>
<dbReference type="PROSITE" id="PS01136">
    <property type="entry name" value="UPF0034"/>
    <property type="match status" value="1"/>
</dbReference>
<dbReference type="OrthoDB" id="9764501at2"/>
<dbReference type="InterPro" id="IPR018517">
    <property type="entry name" value="tRNA_hU_synthase_CS"/>
</dbReference>
<keyword evidence="14" id="KW-0547">Nucleotide-binding</keyword>
<evidence type="ECO:0000259" key="15">
    <source>
        <dbReference type="Pfam" id="PF01207"/>
    </source>
</evidence>
<dbReference type="GO" id="GO:0017150">
    <property type="term" value="F:tRNA dihydrouridine synthase activity"/>
    <property type="evidence" value="ECO:0007669"/>
    <property type="project" value="InterPro"/>
</dbReference>
<feature type="binding site" evidence="14">
    <location>
        <position position="145"/>
    </location>
    <ligand>
        <name>FMN</name>
        <dbReference type="ChEBI" id="CHEBI:58210"/>
    </ligand>
</feature>
<evidence type="ECO:0000256" key="13">
    <source>
        <dbReference type="PIRSR" id="PIRSR006621-1"/>
    </source>
</evidence>
<dbReference type="RefSeq" id="WP_074885595.1">
    <property type="nucleotide sequence ID" value="NZ_FOXO01000006.1"/>
</dbReference>
<comment type="catalytic activity">
    <reaction evidence="10">
        <text>a 5,6-dihydrouridine in tRNA + NADP(+) = a uridine in tRNA + NADPH + H(+)</text>
        <dbReference type="Rhea" id="RHEA:23624"/>
        <dbReference type="Rhea" id="RHEA-COMP:13339"/>
        <dbReference type="Rhea" id="RHEA-COMP:13887"/>
        <dbReference type="ChEBI" id="CHEBI:15378"/>
        <dbReference type="ChEBI" id="CHEBI:57783"/>
        <dbReference type="ChEBI" id="CHEBI:58349"/>
        <dbReference type="ChEBI" id="CHEBI:65315"/>
        <dbReference type="ChEBI" id="CHEBI:74443"/>
    </reaction>
</comment>
<feature type="active site" description="Proton donor" evidence="13">
    <location>
        <position position="106"/>
    </location>
</feature>
<keyword evidence="17" id="KW-1185">Reference proteome</keyword>
<dbReference type="InterPro" id="IPR035587">
    <property type="entry name" value="DUS-like_FMN-bd"/>
</dbReference>
<dbReference type="InterPro" id="IPR001269">
    <property type="entry name" value="DUS_fam"/>
</dbReference>
<dbReference type="GO" id="GO:0000049">
    <property type="term" value="F:tRNA binding"/>
    <property type="evidence" value="ECO:0007669"/>
    <property type="project" value="UniProtKB-KW"/>
</dbReference>
<keyword evidence="8" id="KW-0694">RNA-binding</keyword>
<comment type="cofactor">
    <cofactor evidence="1 12 14">
        <name>FMN</name>
        <dbReference type="ChEBI" id="CHEBI:58210"/>
    </cofactor>
</comment>
<evidence type="ECO:0000313" key="16">
    <source>
        <dbReference type="EMBL" id="SFP71236.1"/>
    </source>
</evidence>
<evidence type="ECO:0000256" key="4">
    <source>
        <dbReference type="ARBA" id="ARBA00022630"/>
    </source>
</evidence>
<name>A0A1I5SLM4_9FIRM</name>
<dbReference type="Proteomes" id="UP000182624">
    <property type="component" value="Unassembled WGS sequence"/>
</dbReference>
<feature type="binding site" evidence="14">
    <location>
        <position position="76"/>
    </location>
    <ligand>
        <name>FMN</name>
        <dbReference type="ChEBI" id="CHEBI:58210"/>
    </ligand>
</feature>
<evidence type="ECO:0000313" key="17">
    <source>
        <dbReference type="Proteomes" id="UP000182624"/>
    </source>
</evidence>
<dbReference type="SUPFAM" id="SSF51395">
    <property type="entry name" value="FMN-linked oxidoreductases"/>
    <property type="match status" value="1"/>
</dbReference>
<gene>
    <name evidence="16" type="ORF">SAMN04487928_106120</name>
</gene>
<evidence type="ECO:0000256" key="6">
    <source>
        <dbReference type="ARBA" id="ARBA00022694"/>
    </source>
</evidence>
<dbReference type="PANTHER" id="PTHR45846:SF1">
    <property type="entry name" value="TRNA-DIHYDROURIDINE(47) SYNTHASE [NAD(P)(+)]-LIKE"/>
    <property type="match status" value="1"/>
</dbReference>
<evidence type="ECO:0000256" key="11">
    <source>
        <dbReference type="ARBA" id="ARBA00048802"/>
    </source>
</evidence>
<comment type="function">
    <text evidence="2 12">Catalyzes the synthesis of 5,6-dihydrouridine (D), a modified base found in the D-loop of most tRNAs, via the reduction of the C5-C6 double bond in target uridines.</text>
</comment>
<evidence type="ECO:0000256" key="8">
    <source>
        <dbReference type="ARBA" id="ARBA00022884"/>
    </source>
</evidence>
<feature type="binding site" evidence="14">
    <location>
        <begin position="22"/>
        <end position="24"/>
    </location>
    <ligand>
        <name>FMN</name>
        <dbReference type="ChEBI" id="CHEBI:58210"/>
    </ligand>
</feature>
<keyword evidence="9 12" id="KW-0560">Oxidoreductase</keyword>
<dbReference type="PANTHER" id="PTHR45846">
    <property type="entry name" value="TRNA-DIHYDROURIDINE(47) SYNTHASE [NAD(P)(+)]-LIKE"/>
    <property type="match status" value="1"/>
</dbReference>
<evidence type="ECO:0000256" key="1">
    <source>
        <dbReference type="ARBA" id="ARBA00001917"/>
    </source>
</evidence>
<evidence type="ECO:0000256" key="2">
    <source>
        <dbReference type="ARBA" id="ARBA00002790"/>
    </source>
</evidence>
<feature type="binding site" evidence="14">
    <location>
        <begin position="230"/>
        <end position="231"/>
    </location>
    <ligand>
        <name>FMN</name>
        <dbReference type="ChEBI" id="CHEBI:58210"/>
    </ligand>
</feature>
<evidence type="ECO:0000256" key="10">
    <source>
        <dbReference type="ARBA" id="ARBA00048205"/>
    </source>
</evidence>
<dbReference type="PIRSF" id="PIRSF006621">
    <property type="entry name" value="Dus"/>
    <property type="match status" value="1"/>
</dbReference>
<dbReference type="Pfam" id="PF01207">
    <property type="entry name" value="Dus"/>
    <property type="match status" value="1"/>
</dbReference>
<dbReference type="InterPro" id="IPR013785">
    <property type="entry name" value="Aldolase_TIM"/>
</dbReference>
<evidence type="ECO:0000256" key="3">
    <source>
        <dbReference type="ARBA" id="ARBA00022555"/>
    </source>
</evidence>
<evidence type="ECO:0000256" key="7">
    <source>
        <dbReference type="ARBA" id="ARBA00022857"/>
    </source>
</evidence>
<dbReference type="EC" id="1.3.1.-" evidence="12"/>
<dbReference type="InterPro" id="IPR024036">
    <property type="entry name" value="tRNA-dHydroUridine_Synthase_C"/>
</dbReference>
<dbReference type="AlphaFoldDB" id="A0A1I5SLM4"/>
<keyword evidence="4 12" id="KW-0285">Flavoprotein</keyword>
<evidence type="ECO:0000256" key="5">
    <source>
        <dbReference type="ARBA" id="ARBA00022643"/>
    </source>
</evidence>
<feature type="domain" description="DUS-like FMN-binding" evidence="15">
    <location>
        <begin position="20"/>
        <end position="320"/>
    </location>
</feature>
<comment type="catalytic activity">
    <reaction evidence="11">
        <text>a 5,6-dihydrouridine in tRNA + NAD(+) = a uridine in tRNA + NADH + H(+)</text>
        <dbReference type="Rhea" id="RHEA:54452"/>
        <dbReference type="Rhea" id="RHEA-COMP:13339"/>
        <dbReference type="Rhea" id="RHEA-COMP:13887"/>
        <dbReference type="ChEBI" id="CHEBI:15378"/>
        <dbReference type="ChEBI" id="CHEBI:57540"/>
        <dbReference type="ChEBI" id="CHEBI:57945"/>
        <dbReference type="ChEBI" id="CHEBI:65315"/>
        <dbReference type="ChEBI" id="CHEBI:74443"/>
    </reaction>
</comment>
<dbReference type="CDD" id="cd02801">
    <property type="entry name" value="DUS_like_FMN"/>
    <property type="match status" value="1"/>
</dbReference>
<evidence type="ECO:0000256" key="9">
    <source>
        <dbReference type="ARBA" id="ARBA00023002"/>
    </source>
</evidence>
<keyword evidence="6 12" id="KW-0819">tRNA processing</keyword>
<dbReference type="Gene3D" id="1.10.1200.80">
    <property type="entry name" value="Putative flavin oxidoreducatase, domain 2"/>
    <property type="match status" value="1"/>
</dbReference>
<dbReference type="Gene3D" id="3.20.20.70">
    <property type="entry name" value="Aldolase class I"/>
    <property type="match status" value="1"/>
</dbReference>
<evidence type="ECO:0000256" key="12">
    <source>
        <dbReference type="PIRNR" id="PIRNR006621"/>
    </source>
</evidence>
<feature type="binding site" evidence="14">
    <location>
        <position position="175"/>
    </location>
    <ligand>
        <name>FMN</name>
        <dbReference type="ChEBI" id="CHEBI:58210"/>
    </ligand>
</feature>
<proteinExistence type="inferred from homology"/>
<keyword evidence="5 12" id="KW-0288">FMN</keyword>
<organism evidence="16 17">
    <name type="scientific">Butyrivibrio proteoclasticus</name>
    <dbReference type="NCBI Taxonomy" id="43305"/>
    <lineage>
        <taxon>Bacteria</taxon>
        <taxon>Bacillati</taxon>
        <taxon>Bacillota</taxon>
        <taxon>Clostridia</taxon>
        <taxon>Lachnospirales</taxon>
        <taxon>Lachnospiraceae</taxon>
        <taxon>Butyrivibrio</taxon>
    </lineage>
</organism>
<reference evidence="17" key="1">
    <citation type="submission" date="2016-10" db="EMBL/GenBank/DDBJ databases">
        <authorList>
            <person name="Varghese N."/>
            <person name="Submissions S."/>
        </authorList>
    </citation>
    <scope>NUCLEOTIDE SEQUENCE [LARGE SCALE GENOMIC DNA]</scope>
    <source>
        <strain evidence="17">P18</strain>
    </source>
</reference>
<evidence type="ECO:0000256" key="14">
    <source>
        <dbReference type="PIRSR" id="PIRSR006621-2"/>
    </source>
</evidence>
<dbReference type="InterPro" id="IPR004652">
    <property type="entry name" value="DusB-like"/>
</dbReference>
<dbReference type="EMBL" id="FOXO01000006">
    <property type="protein sequence ID" value="SFP71236.1"/>
    <property type="molecule type" value="Genomic_DNA"/>
</dbReference>
<comment type="similarity">
    <text evidence="12">Belongs to the dus family.</text>
</comment>
<sequence>MSGYGKLQIGSVTLDNNIILGPMAGVSDLPFRLLCREMGAGLVCMEMVSAKAITYKNKNTGMLMDIHEDEHPVSLQLFGSEPEVMQQAVEMIKDRPYDILDVNMGCPVPKVVGNGEGSALMKNPELIQRIVAALVQVSDRPVTVKIRKGFNDKSINAVECALAAQEGGAAAVAVHGRTREQYYSGQADWSIIRQVKEAVKIPVIGNGDVVDGESAKRMFDETGCDGVMVARAAQGNPFIFREIKSFFETGTTCPRPTNKEIYDTVIRHADLQLKYKGDYIGIREMRKHVSWYTTGMTGSAKFRNQINQMEDMDSLKKACAEIML</sequence>